<dbReference type="STRING" id="104452.A0A0L7LCP8"/>
<evidence type="ECO:0000313" key="6">
    <source>
        <dbReference type="EMBL" id="KOB73272.1"/>
    </source>
</evidence>
<dbReference type="Pfam" id="PF24079">
    <property type="entry name" value="UBR4"/>
    <property type="match status" value="1"/>
</dbReference>
<organism evidence="6 7">
    <name type="scientific">Operophtera brumata</name>
    <name type="common">Winter moth</name>
    <name type="synonym">Phalaena brumata</name>
    <dbReference type="NCBI Taxonomy" id="104452"/>
    <lineage>
        <taxon>Eukaryota</taxon>
        <taxon>Metazoa</taxon>
        <taxon>Ecdysozoa</taxon>
        <taxon>Arthropoda</taxon>
        <taxon>Hexapoda</taxon>
        <taxon>Insecta</taxon>
        <taxon>Pterygota</taxon>
        <taxon>Neoptera</taxon>
        <taxon>Endopterygota</taxon>
        <taxon>Lepidoptera</taxon>
        <taxon>Glossata</taxon>
        <taxon>Ditrysia</taxon>
        <taxon>Geometroidea</taxon>
        <taxon>Geometridae</taxon>
        <taxon>Larentiinae</taxon>
        <taxon>Operophtera</taxon>
    </lineage>
</organism>
<sequence>MHLCSLLTSVLWRLAHCKSTLGGPPAILSYGLRHSEHTLHALADTIHAFQLHGDNDCIDFGNQIYLSLLLAEDQNISFGAKTALMRVLRPRVKRRRVYIPSPPNTPGLEALLDIPPDADDETMVELAIALSLQDEARRAPTAPSAPPPPAPGFTATDGSTLRTSPAEVAGSAGSAGSESGGSGADSIGGVSGRSSAYGPSTSSTQPVPSSSRTQEAEGETRKLHALRISLLSAALDALPKLRRLPGVRAIPFLQVVLMLAGDLDSSVESDRVVLDRLLGLLVNELDIQPEEKAEEYDRKELQLAIMRLELLVSELENEDVASDEGTPQHPPGGPAPKELIGTACAAHISRLSAQALVRAGAPNHCYRVLAALLPYWKDRIASQALEVFDNYPQLLMEMALRLPCQIHKHCDPANFDMRWRTLLCEYMMNPQTPLRKQVRKLLLLLCGTRERYRQLRDVHALDTHLNEAKGLLTSDLSYDKLVLLMEHLKSCAEIVVARTGNWQHTCISERREALAWLVRAARQVHPHVAPTVLQLLQAALCAPPNHVSQTSQQPQKQDSKASADWPGPGRESSSETDQLVSDGSKFQESRVPVLVQQIMKQVPEEELRMFVKAFLLETNTTAASLVSLLWGIWPTLPAYGRKAAQFVDLLGYFTLKTPDIDTEKYVGSAVDLLRNQNQLLSSHGNAALYAALGAFVELDGYYLESEPCLVCNNPEVSMQTIKLPTIKIDSKFTTTTQIVKLVNSHMISRISLRIGDIKRSKMVRTINFYYNNRTVQAVQELKNRPGMWHKAKRVQLQSGQTEVRVDFPLPIVACNLMMEYADFYENQQATGESLQCPRCSQSVPANPGVCANCGENVFQCHKCRAINYDEKDPFLCHACGFCKYAKFDYTLTARPCCAVDTIENDEERKKMVQTIGSLLDRADRVYRQLTTNKPVLESLLHKISEHRLEGRTGEENSNASNTSFGGAQINRVIQTLAHKYCVDSKTHFEDLSKIIQKCQEEVRSLICLVTRDNLPATEQLCTLLSQRITLSLMGHAASQDHNNSVRPLVLLLGSLVKVQDSIDCWEARLRCIVRLWVWCCPQLTEVAGIAPAANAILKAEALEGIPGINTSSPNSHQFALQQVALPCLRYMQQIMAPPIASASATSSDSDSSKEAKEAANLNAMTPSTNAVPSATGNVVVDLAAWLAGGVPHSQWRRLTASKTEPPAEGAFPPRDTHLAHKYIGKWRERPVLFDPSSRIARDTACQMLRSLCDSYERTKAILILLTSFLPEVGAAGEASEQFLQLYQSLASEAPWKQFLALRGVLQQIADLMTNEIEQLHRLEETTLTSDLAQEGGARRTYKTRLVGAVLGGYLSLRRLLVQRTRLTDDTQEKLLELLEEMTTGTEAETAEFMAVCIETVQKYPLTDYRTPVFIFERLCSIIYPEENDVGEFFLTLEKDPQQEDFLQGRMLGNPYSSLEPGMGPLMRDVKNKICTDCELVALLEDDNGMELLVCNKIMSLDLPVKEVYKKVWCTSGEGVDAMRVVYRMRGLLGDATEEFVETLSQTNAEAVDDEQVYRMANVLADCGGLEAMLQRLAAIQRVGAARALCSTLLRLLGLCTRVRRCVGVLTRSDTRALPIMERILSVAASESLESFLQFSLTFGGPEHVQALLNCTECPGIRTNSLALGHLTRVLAALVYGNDLKMAMLVDHFKPVLDFDRLDNEQWTDEEFRMELFCVLCANIERNSIGGTLKDYLISLGVVRDALEYIMKHAPCVKPTLVCTDSDELKEFISRPALKYCLRFLTGLATDHEPTQMLVCEKVIPIVHRLEQVSSGEHVGSLAENLLEALRSQPQCAAKVQEEKKRLAMAVRERQLGALGMRSNERGQVTAQCSLTHQVAELAEEAGAVCCICREGYKYQPTKVTAQCSLTHQVAELAEEAGAVCCICREGYKYQPTKVREHSRTYNERGQVTAQCSLTHQVAELAEEAGAVCCICREGYKYQPTKVLGIYTFTKRCPVEEFEVRARKTLGYTTVSHYNIVHVECHMAAECTGHRDIGHTCTIHDLKLLLGRFARGRTFHDDTGGGGPLSNMQLVPALLHMALYVINTWRSHKVETLKRLLLIGHVRAVCPAGPAVRALAAEQRAVRAWADYKPYALHAAIVDQLYSNVTATAVDQWPIKLAEFIRHNDESNAKAAEKIVTTFTDELLPCASFAEYCDAAGLLADIPEPDAFLQALLDEQP</sequence>
<feature type="region of interest" description="Disordered" evidence="2">
    <location>
        <begin position="136"/>
        <end position="220"/>
    </location>
</feature>
<dbReference type="PROSITE" id="PS52043">
    <property type="entry name" value="UBR4_E3"/>
    <property type="match status" value="1"/>
</dbReference>
<feature type="compositionally biased region" description="Low complexity" evidence="2">
    <location>
        <begin position="199"/>
        <end position="213"/>
    </location>
</feature>
<feature type="compositionally biased region" description="Polar residues" evidence="2">
    <location>
        <begin position="546"/>
        <end position="556"/>
    </location>
</feature>
<feature type="domain" description="E3 ubiquitin ligase UBR4 C-terminal" evidence="4">
    <location>
        <begin position="1450"/>
        <end position="1611"/>
    </location>
</feature>
<feature type="domain" description="E3 ubiquitin ligase UBR4 C-terminal" evidence="4">
    <location>
        <begin position="1616"/>
        <end position="1904"/>
    </location>
</feature>
<dbReference type="PANTHER" id="PTHR21725">
    <property type="entry name" value="E3 UBIQUITIN-PROTEIN LIGASE UBR4"/>
    <property type="match status" value="1"/>
</dbReference>
<feature type="domain" description="E3 ubiquitin ligase UBR4 C-terminal" evidence="4">
    <location>
        <begin position="1945"/>
        <end position="2028"/>
    </location>
</feature>
<keyword evidence="1" id="KW-0863">Zinc-finger</keyword>
<comment type="similarity">
    <text evidence="1">Belongs to the UBR4 family.</text>
</comment>
<dbReference type="InterPro" id="IPR056530">
    <property type="entry name" value="UBR4-like_dom"/>
</dbReference>
<evidence type="ECO:0000256" key="1">
    <source>
        <dbReference type="PROSITE-ProRule" id="PRU01388"/>
    </source>
</evidence>
<name>A0A0L7LCP8_OPEBR</name>
<evidence type="ECO:0000313" key="7">
    <source>
        <dbReference type="Proteomes" id="UP000037510"/>
    </source>
</evidence>
<evidence type="ECO:0000256" key="2">
    <source>
        <dbReference type="SAM" id="MobiDB-lite"/>
    </source>
</evidence>
<feature type="domain" description="E3 ubiquitin ligase UBR4 C-terminal" evidence="4">
    <location>
        <begin position="2029"/>
        <end position="2089"/>
    </location>
</feature>
<dbReference type="InterPro" id="IPR025704">
    <property type="entry name" value="E3_Ub_ligase_UBR4_C"/>
</dbReference>
<feature type="region of interest" description="UBR4 E3 catalytic module" evidence="1">
    <location>
        <begin position="1775"/>
        <end position="2220"/>
    </location>
</feature>
<protein>
    <submittedName>
        <fullName evidence="6">E3 ubiquitin-protein ligase UBR4</fullName>
    </submittedName>
</protein>
<evidence type="ECO:0000256" key="3">
    <source>
        <dbReference type="SAM" id="SignalP"/>
    </source>
</evidence>
<feature type="region of interest" description="Disordered" evidence="2">
    <location>
        <begin position="546"/>
        <end position="584"/>
    </location>
</feature>
<evidence type="ECO:0000259" key="4">
    <source>
        <dbReference type="Pfam" id="PF13764"/>
    </source>
</evidence>
<accession>A0A0L7LCP8</accession>
<feature type="signal peptide" evidence="3">
    <location>
        <begin position="1"/>
        <end position="17"/>
    </location>
</feature>
<feature type="compositionally biased region" description="Low complexity" evidence="2">
    <location>
        <begin position="166"/>
        <end position="177"/>
    </location>
</feature>
<comment type="caution">
    <text evidence="6">The sequence shown here is derived from an EMBL/GenBank/DDBJ whole genome shotgun (WGS) entry which is preliminary data.</text>
</comment>
<reference evidence="6 7" key="1">
    <citation type="journal article" date="2015" name="Genome Biol. Evol.">
        <title>The genome of winter moth (Operophtera brumata) provides a genomic perspective on sexual dimorphism and phenology.</title>
        <authorList>
            <person name="Derks M.F."/>
            <person name="Smit S."/>
            <person name="Salis L."/>
            <person name="Schijlen E."/>
            <person name="Bossers A."/>
            <person name="Mateman C."/>
            <person name="Pijl A.S."/>
            <person name="de Ridder D."/>
            <person name="Groenen M.A."/>
            <person name="Visser M.E."/>
            <person name="Megens H.J."/>
        </authorList>
    </citation>
    <scope>NUCLEOTIDE SEQUENCE [LARGE SCALE GENOMIC DNA]</scope>
    <source>
        <strain evidence="6">WM2013NL</strain>
        <tissue evidence="6">Head and thorax</tissue>
    </source>
</reference>
<feature type="chain" id="PRO_5005573169" evidence="3">
    <location>
        <begin position="18"/>
        <end position="2220"/>
    </location>
</feature>
<proteinExistence type="inferred from homology"/>
<dbReference type="InterPro" id="IPR045189">
    <property type="entry name" value="UBR4-like"/>
</dbReference>
<dbReference type="Proteomes" id="UP000037510">
    <property type="component" value="Unassembled WGS sequence"/>
</dbReference>
<feature type="compositionally biased region" description="Polar residues" evidence="2">
    <location>
        <begin position="575"/>
        <end position="584"/>
    </location>
</feature>
<gene>
    <name evidence="6" type="ORF">OBRU01_10985</name>
</gene>
<evidence type="ECO:0000259" key="5">
    <source>
        <dbReference type="Pfam" id="PF24079"/>
    </source>
</evidence>
<keyword evidence="1" id="KW-0479">Metal-binding</keyword>
<dbReference type="EMBL" id="JTDY01001638">
    <property type="protein sequence ID" value="KOB73272.1"/>
    <property type="molecule type" value="Genomic_DNA"/>
</dbReference>
<keyword evidence="7" id="KW-1185">Reference proteome</keyword>
<keyword evidence="3" id="KW-0732">Signal</keyword>
<dbReference type="PANTHER" id="PTHR21725:SF1">
    <property type="entry name" value="E3 UBIQUITIN-PROTEIN LIGASE UBR4"/>
    <property type="match status" value="1"/>
</dbReference>
<keyword evidence="1" id="KW-0862">Zinc</keyword>
<dbReference type="GO" id="GO:0008270">
    <property type="term" value="F:zinc ion binding"/>
    <property type="evidence" value="ECO:0007669"/>
    <property type="project" value="UniProtKB-KW"/>
</dbReference>
<dbReference type="Pfam" id="PF13764">
    <property type="entry name" value="E3_UbLigase_R4"/>
    <property type="match status" value="4"/>
</dbReference>
<feature type="domain" description="E3 ubiquitin-protein ligase UBR4-like" evidence="5">
    <location>
        <begin position="887"/>
        <end position="999"/>
    </location>
</feature>